<dbReference type="GO" id="GO:0001228">
    <property type="term" value="F:DNA-binding transcription activator activity, RNA polymerase II-specific"/>
    <property type="evidence" value="ECO:0007669"/>
    <property type="project" value="TreeGrafter"/>
</dbReference>
<evidence type="ECO:0000313" key="4">
    <source>
        <dbReference type="Proteomes" id="UP000803884"/>
    </source>
</evidence>
<dbReference type="GeneID" id="96002941"/>
<dbReference type="RefSeq" id="XP_069232677.1">
    <property type="nucleotide sequence ID" value="XM_069370103.1"/>
</dbReference>
<dbReference type="InterPro" id="IPR001138">
    <property type="entry name" value="Zn2Cys6_DnaBD"/>
</dbReference>
<reference evidence="3 4" key="1">
    <citation type="journal article" date="2020" name="Microbiol. Resour. Announc.">
        <title>Draft Genome Sequence of a Cladosporium Species Isolated from the Mesophotic Ascidian Didemnum maculosum.</title>
        <authorList>
            <person name="Gioti A."/>
            <person name="Siaperas R."/>
            <person name="Nikolaivits E."/>
            <person name="Le Goff G."/>
            <person name="Ouazzani J."/>
            <person name="Kotoulas G."/>
            <person name="Topakas E."/>
        </authorList>
    </citation>
    <scope>NUCLEOTIDE SEQUENCE [LARGE SCALE GENOMIC DNA]</scope>
    <source>
        <strain evidence="3 4">TM138-S3</strain>
    </source>
</reference>
<dbReference type="AlphaFoldDB" id="A0AB34KXG1"/>
<dbReference type="EMBL" id="JAAQHG020000004">
    <property type="protein sequence ID" value="KAL1589572.1"/>
    <property type="molecule type" value="Genomic_DNA"/>
</dbReference>
<dbReference type="InterPro" id="IPR036864">
    <property type="entry name" value="Zn2-C6_fun-type_DNA-bd_sf"/>
</dbReference>
<dbReference type="PANTHER" id="PTHR47784:SF5">
    <property type="entry name" value="STEROL UPTAKE CONTROL PROTEIN 2"/>
    <property type="match status" value="1"/>
</dbReference>
<evidence type="ECO:0000256" key="1">
    <source>
        <dbReference type="ARBA" id="ARBA00023242"/>
    </source>
</evidence>
<dbReference type="CDD" id="cd00067">
    <property type="entry name" value="GAL4"/>
    <property type="match status" value="1"/>
</dbReference>
<name>A0AB34KXG1_9PEZI</name>
<gene>
    <name evidence="3" type="ORF">WHR41_01497</name>
</gene>
<keyword evidence="1" id="KW-0539">Nucleus</keyword>
<dbReference type="Proteomes" id="UP000803884">
    <property type="component" value="Unassembled WGS sequence"/>
</dbReference>
<keyword evidence="4" id="KW-1185">Reference proteome</keyword>
<dbReference type="PROSITE" id="PS50048">
    <property type="entry name" value="ZN2_CY6_FUNGAL_2"/>
    <property type="match status" value="1"/>
</dbReference>
<evidence type="ECO:0000313" key="3">
    <source>
        <dbReference type="EMBL" id="KAL1589572.1"/>
    </source>
</evidence>
<dbReference type="PROSITE" id="PS00463">
    <property type="entry name" value="ZN2_CY6_FUNGAL_1"/>
    <property type="match status" value="1"/>
</dbReference>
<evidence type="ECO:0000259" key="2">
    <source>
        <dbReference type="PROSITE" id="PS50048"/>
    </source>
</evidence>
<proteinExistence type="predicted"/>
<dbReference type="Pfam" id="PF00172">
    <property type="entry name" value="Zn_clus"/>
    <property type="match status" value="1"/>
</dbReference>
<dbReference type="GO" id="GO:0008270">
    <property type="term" value="F:zinc ion binding"/>
    <property type="evidence" value="ECO:0007669"/>
    <property type="project" value="InterPro"/>
</dbReference>
<dbReference type="Gene3D" id="4.10.240.10">
    <property type="entry name" value="Zn(2)-C6 fungal-type DNA-binding domain"/>
    <property type="match status" value="1"/>
</dbReference>
<protein>
    <recommendedName>
        <fullName evidence="2">Zn(2)-C6 fungal-type domain-containing protein</fullName>
    </recommendedName>
</protein>
<dbReference type="InterPro" id="IPR053157">
    <property type="entry name" value="Sterol_Uptake_Regulator"/>
</dbReference>
<dbReference type="SMART" id="SM00066">
    <property type="entry name" value="GAL4"/>
    <property type="match status" value="1"/>
</dbReference>
<comment type="caution">
    <text evidence="3">The sequence shown here is derived from an EMBL/GenBank/DDBJ whole genome shotgun (WGS) entry which is preliminary data.</text>
</comment>
<organism evidence="3 4">
    <name type="scientific">Cladosporium halotolerans</name>
    <dbReference type="NCBI Taxonomy" id="1052096"/>
    <lineage>
        <taxon>Eukaryota</taxon>
        <taxon>Fungi</taxon>
        <taxon>Dikarya</taxon>
        <taxon>Ascomycota</taxon>
        <taxon>Pezizomycotina</taxon>
        <taxon>Dothideomycetes</taxon>
        <taxon>Dothideomycetidae</taxon>
        <taxon>Cladosporiales</taxon>
        <taxon>Cladosporiaceae</taxon>
        <taxon>Cladosporium</taxon>
    </lineage>
</organism>
<dbReference type="SUPFAM" id="SSF57701">
    <property type="entry name" value="Zn2/Cys6 DNA-binding domain"/>
    <property type="match status" value="1"/>
</dbReference>
<sequence>MTQLGSKKSRKGCAQCKKRRVKCNENAPCSNCVRRAEQCSLLYPASPSGPSESTSSTDTQEWLQDLELMHHYSHRTSRTKLGNNIRLQHVWQEHIPLEAARHTFLMHGVLALSALHLACTNPQEVAKYAALCDKHQASALASYRHILTHITDEVANALFALATILSISSMTRATLKASQMEGQQYISVDSICELLYLTRGVREVKEATGSVVSRGPFSVVLYGHALSADIQVTMSASMFAMFRELDKMILINCPEPDQRKQCSEALRHLRDVFETIIYTYASGSLEMGQIWRWTAMLSYDFIKMVQSEFPPALVITAHFCVATLMLRETWYISDWGKLAYDGIRLALNGRLAEYMSWCEEEIASDNAGMKFGAAAIETTGGVQDEWLSVGSRGPTPMIQTPLAE</sequence>
<feature type="domain" description="Zn(2)-C6 fungal-type" evidence="2">
    <location>
        <begin position="12"/>
        <end position="41"/>
    </location>
</feature>
<accession>A0AB34KXG1</accession>
<dbReference type="PANTHER" id="PTHR47784">
    <property type="entry name" value="STEROL UPTAKE CONTROL PROTEIN 2"/>
    <property type="match status" value="1"/>
</dbReference>